<feature type="transmembrane region" description="Helical" evidence="1">
    <location>
        <begin position="15"/>
        <end position="34"/>
    </location>
</feature>
<feature type="transmembrane region" description="Helical" evidence="1">
    <location>
        <begin position="318"/>
        <end position="337"/>
    </location>
</feature>
<feature type="transmembrane region" description="Helical" evidence="1">
    <location>
        <begin position="40"/>
        <end position="56"/>
    </location>
</feature>
<feature type="transmembrane region" description="Helical" evidence="1">
    <location>
        <begin position="197"/>
        <end position="215"/>
    </location>
</feature>
<feature type="transmembrane region" description="Helical" evidence="1">
    <location>
        <begin position="173"/>
        <end position="190"/>
    </location>
</feature>
<organism evidence="2 3">
    <name type="scientific">Shewanella seohaensis</name>
    <dbReference type="NCBI Taxonomy" id="755175"/>
    <lineage>
        <taxon>Bacteria</taxon>
        <taxon>Pseudomonadati</taxon>
        <taxon>Pseudomonadota</taxon>
        <taxon>Gammaproteobacteria</taxon>
        <taxon>Alteromonadales</taxon>
        <taxon>Shewanellaceae</taxon>
        <taxon>Shewanella</taxon>
    </lineage>
</organism>
<sequence length="442" mass="50829">MTLCNFEFTFSKGELFKFLLIITLILFQYMINQIDIDNNYSWIITLVIWSVGVYTVRGSLPVLFVFIFIFSYISVPFHFFILHKQIGVYDDFQSIALINHVSFLNTLFISVLTLFLSNIKDVYLVKPSQWFRSNKLVFYVSLIPCVLSVYYGISGSSLLDSGYGTGNSEKSPLHEYFVIFIFFPLVFKEINNKLHELIIFLIVFVYSFKTIIYGGRIEVLQAGLLYCYLTYNYLKDISKVKLYTLVFLMFFVMSALGAIRGSFYQIISNPEVFEILKIIFLSDSSSPYLLTTSGDVYYASMRMLGMIDIGILDFETRIVSFFSFLFNVFLSFSPLKANANLAAFNSDVFPVGGGGLISAYFYVWLSYFGVILSSAFIGYSIKLFHGNSGVFIRIYGLMLLVTFPRWWGYTPINLTKLCVIAIVIYALYRMFSYILSKKCWGL</sequence>
<dbReference type="EMBL" id="JBHFGJ010000001">
    <property type="protein sequence ID" value="MFB2651856.1"/>
    <property type="molecule type" value="Genomic_DNA"/>
</dbReference>
<proteinExistence type="predicted"/>
<feature type="transmembrane region" description="Helical" evidence="1">
    <location>
        <begin position="414"/>
        <end position="435"/>
    </location>
</feature>
<feature type="transmembrane region" description="Helical" evidence="1">
    <location>
        <begin position="136"/>
        <end position="153"/>
    </location>
</feature>
<keyword evidence="1" id="KW-0812">Transmembrane</keyword>
<keyword evidence="3" id="KW-1185">Reference proteome</keyword>
<dbReference type="Proteomes" id="UP001576726">
    <property type="component" value="Unassembled WGS sequence"/>
</dbReference>
<gene>
    <name evidence="2" type="ORF">ACE02L_03800</name>
</gene>
<evidence type="ECO:0000313" key="2">
    <source>
        <dbReference type="EMBL" id="MFB2651856.1"/>
    </source>
</evidence>
<feature type="transmembrane region" description="Helical" evidence="1">
    <location>
        <begin position="242"/>
        <end position="259"/>
    </location>
</feature>
<dbReference type="RefSeq" id="WP_374918439.1">
    <property type="nucleotide sequence ID" value="NZ_JBHFGJ010000001.1"/>
</dbReference>
<name>A0ABV4VS02_9GAMM</name>
<protein>
    <recommendedName>
        <fullName evidence="4">O-antigen polysaccharide polymerase Wzy</fullName>
    </recommendedName>
</protein>
<comment type="caution">
    <text evidence="2">The sequence shown here is derived from an EMBL/GenBank/DDBJ whole genome shotgun (WGS) entry which is preliminary data.</text>
</comment>
<feature type="transmembrane region" description="Helical" evidence="1">
    <location>
        <begin position="357"/>
        <end position="378"/>
    </location>
</feature>
<reference evidence="2 3" key="1">
    <citation type="submission" date="2024-09" db="EMBL/GenBank/DDBJ databases">
        <authorList>
            <person name="Zhang Y."/>
        </authorList>
    </citation>
    <scope>NUCLEOTIDE SEQUENCE [LARGE SCALE GENOMIC DNA]</scope>
    <source>
        <strain evidence="2 3">SH314</strain>
    </source>
</reference>
<evidence type="ECO:0008006" key="4">
    <source>
        <dbReference type="Google" id="ProtNLM"/>
    </source>
</evidence>
<feature type="transmembrane region" description="Helical" evidence="1">
    <location>
        <begin position="94"/>
        <end position="116"/>
    </location>
</feature>
<evidence type="ECO:0000256" key="1">
    <source>
        <dbReference type="SAM" id="Phobius"/>
    </source>
</evidence>
<keyword evidence="1" id="KW-1133">Transmembrane helix</keyword>
<keyword evidence="1" id="KW-0472">Membrane</keyword>
<feature type="transmembrane region" description="Helical" evidence="1">
    <location>
        <begin position="63"/>
        <end position="82"/>
    </location>
</feature>
<evidence type="ECO:0000313" key="3">
    <source>
        <dbReference type="Proteomes" id="UP001576726"/>
    </source>
</evidence>
<feature type="transmembrane region" description="Helical" evidence="1">
    <location>
        <begin position="390"/>
        <end position="408"/>
    </location>
</feature>
<accession>A0ABV4VS02</accession>